<dbReference type="AlphaFoldDB" id="A0AAX3N0Z6"/>
<protein>
    <submittedName>
        <fullName evidence="2">FAD-dependent oxidoreductase</fullName>
    </submittedName>
</protein>
<evidence type="ECO:0000313" key="3">
    <source>
        <dbReference type="Proteomes" id="UP001220962"/>
    </source>
</evidence>
<evidence type="ECO:0000313" key="2">
    <source>
        <dbReference type="EMBL" id="WDH82380.1"/>
    </source>
</evidence>
<dbReference type="Proteomes" id="UP001220962">
    <property type="component" value="Chromosome"/>
</dbReference>
<reference evidence="2" key="1">
    <citation type="submission" date="2023-02" db="EMBL/GenBank/DDBJ databases">
        <title>Pathogen: clinical or host-associated sample.</title>
        <authorList>
            <person name="Hergert J."/>
            <person name="Casey R."/>
            <person name="Wagner J."/>
            <person name="Young E.L."/>
            <person name="Oakeson K.F."/>
        </authorList>
    </citation>
    <scope>NUCLEOTIDE SEQUENCE</scope>
    <source>
        <strain evidence="2">2022CK-00830</strain>
    </source>
</reference>
<evidence type="ECO:0000259" key="1">
    <source>
        <dbReference type="Pfam" id="PF01266"/>
    </source>
</evidence>
<dbReference type="PANTHER" id="PTHR13847:SF201">
    <property type="entry name" value="PUTATIBE OXIDOREDUCTASE"/>
    <property type="match status" value="1"/>
</dbReference>
<dbReference type="Gene3D" id="3.50.50.60">
    <property type="entry name" value="FAD/NAD(P)-binding domain"/>
    <property type="match status" value="1"/>
</dbReference>
<dbReference type="PANTHER" id="PTHR13847">
    <property type="entry name" value="SARCOSINE DEHYDROGENASE-RELATED"/>
    <property type="match status" value="1"/>
</dbReference>
<dbReference type="GO" id="GO:0005737">
    <property type="term" value="C:cytoplasm"/>
    <property type="evidence" value="ECO:0007669"/>
    <property type="project" value="TreeGrafter"/>
</dbReference>
<dbReference type="InterPro" id="IPR036188">
    <property type="entry name" value="FAD/NAD-bd_sf"/>
</dbReference>
<sequence>MDLQSGKLYWPTTVRNPPVYPSLAEDIQCDVLVIGAGISGSLCAYHLAERGLKVAVVDKRRIGEGSTSANTAVIQLSGEKSFVTLANHYGEQIIARHIHLCWQALNELEDICTKLPINAQFVRRDSLYYASSTEDIPSIHKEYDFMSRLGLPVELWNREQIRAVYPFDKPAALYSYNEAELNPLKFVYGLLERVKSLGGSIYGETEITGRRKDLKEAVFYTAAPRRHQIKAQHVIIAAGNENRDFQSEKNADMISSYAVITKPVPDLSSWYKRTLIWETARPYVYMRTTPDNRVIIGGMDKDTTIPEARDTKIMRSRDKLMEAFHKLFPDIPAEPEYWLGGFLSVTHDGLPMIGRYEAYPHCHMMMGYGDTAIVYNGVLSRILADVITEGSSPDLGIYLNTRPLHTE</sequence>
<accession>A0AAX3N0Z6</accession>
<dbReference type="InterPro" id="IPR006076">
    <property type="entry name" value="FAD-dep_OxRdtase"/>
</dbReference>
<feature type="domain" description="FAD dependent oxidoreductase" evidence="1">
    <location>
        <begin position="30"/>
        <end position="385"/>
    </location>
</feature>
<proteinExistence type="predicted"/>
<dbReference type="EMBL" id="CP118101">
    <property type="protein sequence ID" value="WDH82380.1"/>
    <property type="molecule type" value="Genomic_DNA"/>
</dbReference>
<gene>
    <name evidence="2" type="ORF">PUW23_23520</name>
</gene>
<dbReference type="SUPFAM" id="SSF51905">
    <property type="entry name" value="FAD/NAD(P)-binding domain"/>
    <property type="match status" value="1"/>
</dbReference>
<dbReference type="Gene3D" id="3.30.9.10">
    <property type="entry name" value="D-Amino Acid Oxidase, subunit A, domain 2"/>
    <property type="match status" value="1"/>
</dbReference>
<dbReference type="Pfam" id="PF01266">
    <property type="entry name" value="DAO"/>
    <property type="match status" value="1"/>
</dbReference>
<organism evidence="2 3">
    <name type="scientific">Paenibacillus urinalis</name>
    <dbReference type="NCBI Taxonomy" id="521520"/>
    <lineage>
        <taxon>Bacteria</taxon>
        <taxon>Bacillati</taxon>
        <taxon>Bacillota</taxon>
        <taxon>Bacilli</taxon>
        <taxon>Bacillales</taxon>
        <taxon>Paenibacillaceae</taxon>
        <taxon>Paenibacillus</taxon>
    </lineage>
</organism>
<name>A0AAX3N0Z6_9BACL</name>
<dbReference type="RefSeq" id="WP_274359150.1">
    <property type="nucleotide sequence ID" value="NZ_CP118101.1"/>
</dbReference>